<reference evidence="1 2" key="1">
    <citation type="submission" date="2016-06" db="EMBL/GenBank/DDBJ databases">
        <authorList>
            <person name="Kjaerup R.B."/>
            <person name="Dalgaard T.S."/>
            <person name="Juul-Madsen H.R."/>
        </authorList>
    </citation>
    <scope>NUCLEOTIDE SEQUENCE [LARGE SCALE GENOMIC DNA]</scope>
    <source>
        <strain evidence="1 2">1276495.2</strain>
    </source>
</reference>
<evidence type="ECO:0000313" key="1">
    <source>
        <dbReference type="EMBL" id="OBJ89780.1"/>
    </source>
</evidence>
<dbReference type="Proteomes" id="UP000093925">
    <property type="component" value="Unassembled WGS sequence"/>
</dbReference>
<dbReference type="InterPro" id="IPR008306">
    <property type="entry name" value="UCP018008"/>
</dbReference>
<dbReference type="GO" id="GO:0016301">
    <property type="term" value="F:kinase activity"/>
    <property type="evidence" value="ECO:0007669"/>
    <property type="project" value="UniProtKB-KW"/>
</dbReference>
<dbReference type="Pfam" id="PF04250">
    <property type="entry name" value="DUF429"/>
    <property type="match status" value="1"/>
</dbReference>
<protein>
    <submittedName>
        <fullName evidence="1">GTP pyrophosphokinase</fullName>
    </submittedName>
</protein>
<dbReference type="RefSeq" id="WP_065138403.1">
    <property type="nucleotide sequence ID" value="NZ_LZLM01000015.1"/>
</dbReference>
<keyword evidence="1" id="KW-0418">Kinase</keyword>
<dbReference type="InterPro" id="IPR007362">
    <property type="entry name" value="DUF429"/>
</dbReference>
<dbReference type="AlphaFoldDB" id="A0A1A3KXQ4"/>
<organism evidence="1 2">
    <name type="scientific">Mycobacterium asiaticum</name>
    <dbReference type="NCBI Taxonomy" id="1790"/>
    <lineage>
        <taxon>Bacteria</taxon>
        <taxon>Bacillati</taxon>
        <taxon>Actinomycetota</taxon>
        <taxon>Actinomycetes</taxon>
        <taxon>Mycobacteriales</taxon>
        <taxon>Mycobacteriaceae</taxon>
        <taxon>Mycobacterium</taxon>
    </lineage>
</organism>
<accession>A0A1A3KXQ4</accession>
<keyword evidence="1" id="KW-0808">Transferase</keyword>
<dbReference type="EMBL" id="LZLM01000015">
    <property type="protein sequence ID" value="OBJ89780.1"/>
    <property type="molecule type" value="Genomic_DNA"/>
</dbReference>
<proteinExistence type="predicted"/>
<dbReference type="PIRSF" id="PIRSF018008">
    <property type="entry name" value="UCP018008"/>
    <property type="match status" value="1"/>
</dbReference>
<name>A0A1A3KXQ4_MYCAS</name>
<comment type="caution">
    <text evidence="1">The sequence shown here is derived from an EMBL/GenBank/DDBJ whole genome shotgun (WGS) entry which is preliminary data.</text>
</comment>
<gene>
    <name evidence="1" type="ORF">A5640_26580</name>
</gene>
<sequence length="250" mass="27101">MYFVGLDLAWGMRNRTGIAVVSADGELEFVASAITDDEILAAVSPFVTGPCFVGIDAPLVVVNSAGMRAAERALNGDFRRFDAGAYPAHLGLAPFRDTPRGARIAESLGLDVNPESSAGRRAAEVYPHSAAVALFRLGRTLKYKRRKGRSIEDRRLAMLRLIGLIESLADRTPPMRVASSAEWLRLRQTVERAARPVDLDRAEDPIDAVLCAYIALYATRRPDDMTVYGDLATGYILTPTLPADLLPGSA</sequence>
<evidence type="ECO:0000313" key="2">
    <source>
        <dbReference type="Proteomes" id="UP000093925"/>
    </source>
</evidence>